<sequence>MTGGRCTRSINVEYYHVSKAMVEFVQKFLDLENWVDYQGVQSIEGSQLVKNQDIQVLKKDYSKFIVKEERDEDAGSTEHAFEFTNNAIGKKLQLTITIFDDEDDYYWYFGSRTFSLKINNL</sequence>
<proteinExistence type="predicted"/>
<evidence type="ECO:0000313" key="2">
    <source>
        <dbReference type="Proteomes" id="UP001201812"/>
    </source>
</evidence>
<gene>
    <name evidence="1" type="ORF">DdX_21326</name>
</gene>
<reference evidence="1" key="1">
    <citation type="submission" date="2022-01" db="EMBL/GenBank/DDBJ databases">
        <title>Genome Sequence Resource for Two Populations of Ditylenchus destructor, the Migratory Endoparasitic Phytonematode.</title>
        <authorList>
            <person name="Zhang H."/>
            <person name="Lin R."/>
            <person name="Xie B."/>
        </authorList>
    </citation>
    <scope>NUCLEOTIDE SEQUENCE</scope>
    <source>
        <strain evidence="1">BazhouSP</strain>
    </source>
</reference>
<comment type="caution">
    <text evidence="1">The sequence shown here is derived from an EMBL/GenBank/DDBJ whole genome shotgun (WGS) entry which is preliminary data.</text>
</comment>
<keyword evidence="2" id="KW-1185">Reference proteome</keyword>
<dbReference type="Proteomes" id="UP001201812">
    <property type="component" value="Unassembled WGS sequence"/>
</dbReference>
<protein>
    <submittedName>
        <fullName evidence="1">Uncharacterized protein</fullName>
    </submittedName>
</protein>
<name>A0AAD4QVN1_9BILA</name>
<evidence type="ECO:0000313" key="1">
    <source>
        <dbReference type="EMBL" id="KAI1692316.1"/>
    </source>
</evidence>
<dbReference type="EMBL" id="JAKKPZ010000784">
    <property type="protein sequence ID" value="KAI1692316.1"/>
    <property type="molecule type" value="Genomic_DNA"/>
</dbReference>
<accession>A0AAD4QVN1</accession>
<dbReference type="AlphaFoldDB" id="A0AAD4QVN1"/>
<organism evidence="1 2">
    <name type="scientific">Ditylenchus destructor</name>
    <dbReference type="NCBI Taxonomy" id="166010"/>
    <lineage>
        <taxon>Eukaryota</taxon>
        <taxon>Metazoa</taxon>
        <taxon>Ecdysozoa</taxon>
        <taxon>Nematoda</taxon>
        <taxon>Chromadorea</taxon>
        <taxon>Rhabditida</taxon>
        <taxon>Tylenchina</taxon>
        <taxon>Tylenchomorpha</taxon>
        <taxon>Sphaerularioidea</taxon>
        <taxon>Anguinidae</taxon>
        <taxon>Anguininae</taxon>
        <taxon>Ditylenchus</taxon>
    </lineage>
</organism>